<comment type="caution">
    <text evidence="2">The sequence shown here is derived from an EMBL/GenBank/DDBJ whole genome shotgun (WGS) entry which is preliminary data.</text>
</comment>
<dbReference type="Gene3D" id="3.90.320.10">
    <property type="match status" value="1"/>
</dbReference>
<proteinExistence type="predicted"/>
<reference evidence="3" key="1">
    <citation type="journal article" date="2019" name="Int. J. Syst. Evol. Microbiol.">
        <title>The Global Catalogue of Microorganisms (GCM) 10K type strain sequencing project: providing services to taxonomists for standard genome sequencing and annotation.</title>
        <authorList>
            <consortium name="The Broad Institute Genomics Platform"/>
            <consortium name="The Broad Institute Genome Sequencing Center for Infectious Disease"/>
            <person name="Wu L."/>
            <person name="Ma J."/>
        </authorList>
    </citation>
    <scope>NUCLEOTIDE SEQUENCE [LARGE SCALE GENOMIC DNA]</scope>
    <source>
        <strain evidence="3">CCUG 66188</strain>
    </source>
</reference>
<organism evidence="2 3">
    <name type="scientific">Sulfitobacter porphyrae</name>
    <dbReference type="NCBI Taxonomy" id="1246864"/>
    <lineage>
        <taxon>Bacteria</taxon>
        <taxon>Pseudomonadati</taxon>
        <taxon>Pseudomonadota</taxon>
        <taxon>Alphaproteobacteria</taxon>
        <taxon>Rhodobacterales</taxon>
        <taxon>Roseobacteraceae</taxon>
        <taxon>Sulfitobacter</taxon>
    </lineage>
</organism>
<evidence type="ECO:0000313" key="2">
    <source>
        <dbReference type="EMBL" id="MFC6760478.1"/>
    </source>
</evidence>
<sequence>MRSPLHAWTAHPRLNPDFEPVEKKTFDIGRAAHSSVLGRGAAYVAIPEDLLSSNGAVSTKASKEWVQEAREAGLTPLKAAEVDQVGSMADKLRLRLAEYGITLDPERSELTAIAEIDGVMCRCRVDNAPDKPMRIPGFPDPRRVMIDFKTCEDASPEACRRAVENYGYDFQNGFYSEVWAKASGEERDMLFVFQEKTAPQEVCVIHLLNERGHPGDWAEDARAKTSAARAIWGECLETGNWPGYPNGIITLTARNFFKEAWQDRASILSQTSKPTAAALRAAYQGQAPEAYRHAGE</sequence>
<dbReference type="InterPro" id="IPR024432">
    <property type="entry name" value="Put_RecE_PDDEXK-like_dom"/>
</dbReference>
<dbReference type="Proteomes" id="UP001596353">
    <property type="component" value="Unassembled WGS sequence"/>
</dbReference>
<name>A0ABW2B6M1_9RHOB</name>
<evidence type="ECO:0000259" key="1">
    <source>
        <dbReference type="Pfam" id="PF12684"/>
    </source>
</evidence>
<keyword evidence="3" id="KW-1185">Reference proteome</keyword>
<dbReference type="InterPro" id="IPR011604">
    <property type="entry name" value="PDDEXK-like_dom_sf"/>
</dbReference>
<gene>
    <name evidence="2" type="ORF">ACFQFQ_14775</name>
</gene>
<evidence type="ECO:0000313" key="3">
    <source>
        <dbReference type="Proteomes" id="UP001596353"/>
    </source>
</evidence>
<feature type="domain" description="Putative exodeoxyribonuclease 8 PDDEXK-like" evidence="1">
    <location>
        <begin position="17"/>
        <end position="244"/>
    </location>
</feature>
<protein>
    <submittedName>
        <fullName evidence="2">PD-(D/E)XK nuclease-like domain-containing protein</fullName>
    </submittedName>
</protein>
<accession>A0ABW2B6M1</accession>
<dbReference type="Pfam" id="PF12684">
    <property type="entry name" value="DUF3799"/>
    <property type="match status" value="1"/>
</dbReference>
<dbReference type="EMBL" id="JBHSWG010000001">
    <property type="protein sequence ID" value="MFC6760478.1"/>
    <property type="molecule type" value="Genomic_DNA"/>
</dbReference>